<reference evidence="3 4" key="1">
    <citation type="submission" date="2016-03" db="EMBL/GenBank/DDBJ databases">
        <title>Cyphomyrmex costatus WGS genome.</title>
        <authorList>
            <person name="Nygaard S."/>
            <person name="Hu H."/>
            <person name="Boomsma J."/>
            <person name="Zhang G."/>
        </authorList>
    </citation>
    <scope>NUCLEOTIDE SEQUENCE [LARGE SCALE GENOMIC DNA]</scope>
    <source>
        <strain evidence="3">MS0001</strain>
        <tissue evidence="3">Whole body</tissue>
    </source>
</reference>
<evidence type="ECO:0000259" key="2">
    <source>
        <dbReference type="Pfam" id="PF13837"/>
    </source>
</evidence>
<dbReference type="Proteomes" id="UP000078542">
    <property type="component" value="Unassembled WGS sequence"/>
</dbReference>
<feature type="transmembrane region" description="Helical" evidence="1">
    <location>
        <begin position="188"/>
        <end position="206"/>
    </location>
</feature>
<organism evidence="3 4">
    <name type="scientific">Cyphomyrmex costatus</name>
    <dbReference type="NCBI Taxonomy" id="456900"/>
    <lineage>
        <taxon>Eukaryota</taxon>
        <taxon>Metazoa</taxon>
        <taxon>Ecdysozoa</taxon>
        <taxon>Arthropoda</taxon>
        <taxon>Hexapoda</taxon>
        <taxon>Insecta</taxon>
        <taxon>Pterygota</taxon>
        <taxon>Neoptera</taxon>
        <taxon>Endopterygota</taxon>
        <taxon>Hymenoptera</taxon>
        <taxon>Apocrita</taxon>
        <taxon>Aculeata</taxon>
        <taxon>Formicoidea</taxon>
        <taxon>Formicidae</taxon>
        <taxon>Myrmicinae</taxon>
        <taxon>Cyphomyrmex</taxon>
    </lineage>
</organism>
<feature type="domain" description="Myb/SANT-like DNA-binding" evidence="2">
    <location>
        <begin position="2"/>
        <end position="90"/>
    </location>
</feature>
<keyword evidence="1" id="KW-1133">Transmembrane helix</keyword>
<keyword evidence="1" id="KW-0472">Membrane</keyword>
<sequence length="212" mass="25276">MWTDKSRAMLLHLYKKYKCDFDSNIIKKDDVWTKITCDMKCEGYNFSATQCKEKMKYMKKKYFKKIDNMGPKSTGAAPLKCDNFKELDELFGNKPNVIPVAIASSSENDNRSKVMQGEFSDVKDCEKKQRKRASAITLSDLKMILEEKEKTKKAKHEQRQELLRQSITSHERMMDKLLNKFQVARRLLLFRLIYYIATYIYIYIYIKYRIKY</sequence>
<keyword evidence="1" id="KW-0812">Transmembrane</keyword>
<dbReference type="Pfam" id="PF13837">
    <property type="entry name" value="Myb_DNA-bind_4"/>
    <property type="match status" value="1"/>
</dbReference>
<dbReference type="InterPro" id="IPR044822">
    <property type="entry name" value="Myb_DNA-bind_4"/>
</dbReference>
<dbReference type="PANTHER" id="PTHR47595">
    <property type="entry name" value="HEAT SHOCK 70 KDA PROTEIN 14"/>
    <property type="match status" value="1"/>
</dbReference>
<keyword evidence="4" id="KW-1185">Reference proteome</keyword>
<proteinExistence type="predicted"/>
<dbReference type="EMBL" id="KQ978480">
    <property type="protein sequence ID" value="KYM93661.1"/>
    <property type="molecule type" value="Genomic_DNA"/>
</dbReference>
<protein>
    <recommendedName>
        <fullName evidence="2">Myb/SANT-like DNA-binding domain-containing protein</fullName>
    </recommendedName>
</protein>
<name>A0A151I6E8_9HYME</name>
<evidence type="ECO:0000256" key="1">
    <source>
        <dbReference type="SAM" id="Phobius"/>
    </source>
</evidence>
<gene>
    <name evidence="3" type="ORF">ALC62_15740</name>
</gene>
<evidence type="ECO:0000313" key="3">
    <source>
        <dbReference type="EMBL" id="KYM93661.1"/>
    </source>
</evidence>
<accession>A0A151I6E8</accession>
<dbReference type="Gene3D" id="1.10.10.60">
    <property type="entry name" value="Homeodomain-like"/>
    <property type="match status" value="1"/>
</dbReference>
<dbReference type="PANTHER" id="PTHR47595:SF1">
    <property type="entry name" value="MYB_SANT-LIKE DNA-BINDING DOMAIN-CONTAINING PROTEIN"/>
    <property type="match status" value="1"/>
</dbReference>
<evidence type="ECO:0000313" key="4">
    <source>
        <dbReference type="Proteomes" id="UP000078542"/>
    </source>
</evidence>
<dbReference type="AlphaFoldDB" id="A0A151I6E8"/>